<keyword evidence="12" id="KW-0648">Protein biosynthesis</keyword>
<dbReference type="Gene3D" id="2.40.50.140">
    <property type="entry name" value="Nucleic acid-binding proteins"/>
    <property type="match status" value="1"/>
</dbReference>
<evidence type="ECO:0000256" key="8">
    <source>
        <dbReference type="ARBA" id="ARBA00022598"/>
    </source>
</evidence>
<name>A0A0S7XNR3_UNCSA</name>
<comment type="catalytic activity">
    <reaction evidence="15">
        <text>tRNA(Met) + L-methionine + ATP = L-methionyl-tRNA(Met) + AMP + diphosphate</text>
        <dbReference type="Rhea" id="RHEA:13481"/>
        <dbReference type="Rhea" id="RHEA-COMP:9667"/>
        <dbReference type="Rhea" id="RHEA-COMP:9698"/>
        <dbReference type="ChEBI" id="CHEBI:30616"/>
        <dbReference type="ChEBI" id="CHEBI:33019"/>
        <dbReference type="ChEBI" id="CHEBI:57844"/>
        <dbReference type="ChEBI" id="CHEBI:78442"/>
        <dbReference type="ChEBI" id="CHEBI:78530"/>
        <dbReference type="ChEBI" id="CHEBI:456215"/>
        <dbReference type="EC" id="6.1.1.10"/>
    </reaction>
</comment>
<dbReference type="GO" id="GO:0005524">
    <property type="term" value="F:ATP binding"/>
    <property type="evidence" value="ECO:0007669"/>
    <property type="project" value="UniProtKB-KW"/>
</dbReference>
<dbReference type="InterPro" id="IPR002547">
    <property type="entry name" value="tRNA-bd_dom"/>
</dbReference>
<dbReference type="GO" id="GO:0000049">
    <property type="term" value="F:tRNA binding"/>
    <property type="evidence" value="ECO:0007669"/>
    <property type="project" value="UniProtKB-UniRule"/>
</dbReference>
<dbReference type="GO" id="GO:0005737">
    <property type="term" value="C:cytoplasm"/>
    <property type="evidence" value="ECO:0007669"/>
    <property type="project" value="UniProtKB-SubCell"/>
</dbReference>
<dbReference type="EMBL" id="LIZX01000206">
    <property type="protein sequence ID" value="KPJ64004.1"/>
    <property type="molecule type" value="Genomic_DNA"/>
</dbReference>
<dbReference type="EC" id="6.1.1.10" evidence="4"/>
<dbReference type="GO" id="GO:0004825">
    <property type="term" value="F:methionine-tRNA ligase activity"/>
    <property type="evidence" value="ECO:0007669"/>
    <property type="project" value="UniProtKB-EC"/>
</dbReference>
<dbReference type="InterPro" id="IPR004495">
    <property type="entry name" value="Met-tRNA-synth_bsu_C"/>
</dbReference>
<evidence type="ECO:0000256" key="5">
    <source>
        <dbReference type="ARBA" id="ARBA00018753"/>
    </source>
</evidence>
<evidence type="ECO:0000313" key="19">
    <source>
        <dbReference type="Proteomes" id="UP000051861"/>
    </source>
</evidence>
<evidence type="ECO:0000256" key="7">
    <source>
        <dbReference type="ARBA" id="ARBA00022555"/>
    </source>
</evidence>
<keyword evidence="8" id="KW-0436">Ligase</keyword>
<dbReference type="NCBIfam" id="TIGR00399">
    <property type="entry name" value="metG_C_term"/>
    <property type="match status" value="1"/>
</dbReference>
<dbReference type="InterPro" id="IPR051270">
    <property type="entry name" value="Tyrosine-tRNA_ligase_regulator"/>
</dbReference>
<dbReference type="Pfam" id="PF01588">
    <property type="entry name" value="tRNA_bind"/>
    <property type="match status" value="1"/>
</dbReference>
<dbReference type="FunFam" id="2.40.50.140:FF:000042">
    <property type="entry name" value="Methionine--tRNA ligase"/>
    <property type="match status" value="1"/>
</dbReference>
<evidence type="ECO:0000259" key="17">
    <source>
        <dbReference type="PROSITE" id="PS50886"/>
    </source>
</evidence>
<sequence>MENISFAEFQKMDIRVGEIRKAEDIPGADKLYKVIVDIGGEERTMVAGIKLHYKKEELPGKKVLVLVNLEPKSIRGVESHGMILCAHSKDRSQLVCTTVEKDIAVGSKVS</sequence>
<evidence type="ECO:0000256" key="12">
    <source>
        <dbReference type="ARBA" id="ARBA00022917"/>
    </source>
</evidence>
<reference evidence="18 19" key="1">
    <citation type="journal article" date="2015" name="Microbiome">
        <title>Genomic resolution of linkages in carbon, nitrogen, and sulfur cycling among widespread estuary sediment bacteria.</title>
        <authorList>
            <person name="Baker B.J."/>
            <person name="Lazar C.S."/>
            <person name="Teske A.P."/>
            <person name="Dick G.J."/>
        </authorList>
    </citation>
    <scope>NUCLEOTIDE SEQUENCE [LARGE SCALE GENOMIC DNA]</scope>
    <source>
        <strain evidence="18">DG_54_3</strain>
    </source>
</reference>
<evidence type="ECO:0000256" key="2">
    <source>
        <dbReference type="ARBA" id="ARBA00004496"/>
    </source>
</evidence>
<keyword evidence="7 16" id="KW-0820">tRNA-binding</keyword>
<dbReference type="SUPFAM" id="SSF50249">
    <property type="entry name" value="Nucleic acid-binding proteins"/>
    <property type="match status" value="1"/>
</dbReference>
<comment type="caution">
    <text evidence="18">The sequence shown here is derived from an EMBL/GenBank/DDBJ whole genome shotgun (WGS) entry which is preliminary data.</text>
</comment>
<evidence type="ECO:0000256" key="3">
    <source>
        <dbReference type="ARBA" id="ARBA00011738"/>
    </source>
</evidence>
<evidence type="ECO:0000256" key="11">
    <source>
        <dbReference type="ARBA" id="ARBA00022884"/>
    </source>
</evidence>
<keyword evidence="13" id="KW-0030">Aminoacyl-tRNA synthetase</keyword>
<evidence type="ECO:0000256" key="9">
    <source>
        <dbReference type="ARBA" id="ARBA00022741"/>
    </source>
</evidence>
<evidence type="ECO:0000256" key="15">
    <source>
        <dbReference type="ARBA" id="ARBA00047364"/>
    </source>
</evidence>
<dbReference type="GO" id="GO:0006431">
    <property type="term" value="P:methionyl-tRNA aminoacylation"/>
    <property type="evidence" value="ECO:0007669"/>
    <property type="project" value="InterPro"/>
</dbReference>
<evidence type="ECO:0000313" key="18">
    <source>
        <dbReference type="EMBL" id="KPJ64004.1"/>
    </source>
</evidence>
<gene>
    <name evidence="18" type="ORF">AMJ44_13590</name>
</gene>
<comment type="subcellular location">
    <subcellularLocation>
        <location evidence="2">Cytoplasm</location>
    </subcellularLocation>
</comment>
<comment type="function">
    <text evidence="1">Is required not only for elongation of protein synthesis but also for the initiation of all mRNA translation through initiator tRNA(fMet) aminoacylation.</text>
</comment>
<proteinExistence type="predicted"/>
<keyword evidence="11 16" id="KW-0694">RNA-binding</keyword>
<dbReference type="PROSITE" id="PS50886">
    <property type="entry name" value="TRBD"/>
    <property type="match status" value="1"/>
</dbReference>
<evidence type="ECO:0000256" key="1">
    <source>
        <dbReference type="ARBA" id="ARBA00003314"/>
    </source>
</evidence>
<evidence type="ECO:0000256" key="14">
    <source>
        <dbReference type="ARBA" id="ARBA00030904"/>
    </source>
</evidence>
<keyword evidence="6" id="KW-0963">Cytoplasm</keyword>
<keyword evidence="9" id="KW-0547">Nucleotide-binding</keyword>
<organism evidence="18 19">
    <name type="scientific">candidate division WOR-1 bacterium DG_54_3</name>
    <dbReference type="NCBI Taxonomy" id="1703775"/>
    <lineage>
        <taxon>Bacteria</taxon>
        <taxon>Bacillati</taxon>
        <taxon>Saganbacteria</taxon>
    </lineage>
</organism>
<evidence type="ECO:0000256" key="13">
    <source>
        <dbReference type="ARBA" id="ARBA00023146"/>
    </source>
</evidence>
<dbReference type="Proteomes" id="UP000051861">
    <property type="component" value="Unassembled WGS sequence"/>
</dbReference>
<dbReference type="CDD" id="cd02800">
    <property type="entry name" value="tRNA_bind_EcMetRS_like"/>
    <property type="match status" value="1"/>
</dbReference>
<comment type="subunit">
    <text evidence="3">Homodimer.</text>
</comment>
<dbReference type="PANTHER" id="PTHR11586:SF37">
    <property type="entry name" value="TRNA-BINDING DOMAIN-CONTAINING PROTEIN"/>
    <property type="match status" value="1"/>
</dbReference>
<dbReference type="AlphaFoldDB" id="A0A0S7XNR3"/>
<accession>A0A0S7XNR3</accession>
<dbReference type="InterPro" id="IPR012340">
    <property type="entry name" value="NA-bd_OB-fold"/>
</dbReference>
<feature type="domain" description="TRNA-binding" evidence="17">
    <location>
        <begin position="8"/>
        <end position="110"/>
    </location>
</feature>
<evidence type="ECO:0000256" key="6">
    <source>
        <dbReference type="ARBA" id="ARBA00022490"/>
    </source>
</evidence>
<evidence type="ECO:0000256" key="16">
    <source>
        <dbReference type="PROSITE-ProRule" id="PRU00209"/>
    </source>
</evidence>
<evidence type="ECO:0000256" key="10">
    <source>
        <dbReference type="ARBA" id="ARBA00022840"/>
    </source>
</evidence>
<keyword evidence="10" id="KW-0067">ATP-binding</keyword>
<dbReference type="PANTHER" id="PTHR11586">
    <property type="entry name" value="TRNA-AMINOACYLATION COFACTOR ARC1 FAMILY MEMBER"/>
    <property type="match status" value="1"/>
</dbReference>
<evidence type="ECO:0000256" key="4">
    <source>
        <dbReference type="ARBA" id="ARBA00012838"/>
    </source>
</evidence>
<protein>
    <recommendedName>
        <fullName evidence="5">Methionine--tRNA ligase</fullName>
        <ecNumber evidence="4">6.1.1.10</ecNumber>
    </recommendedName>
    <alternativeName>
        <fullName evidence="14">Methionyl-tRNA synthetase</fullName>
    </alternativeName>
</protein>